<dbReference type="Pfam" id="PF00107">
    <property type="entry name" value="ADH_zinc_N"/>
    <property type="match status" value="1"/>
</dbReference>
<dbReference type="PANTHER" id="PTHR48106">
    <property type="entry name" value="QUINONE OXIDOREDUCTASE PIG3-RELATED"/>
    <property type="match status" value="1"/>
</dbReference>
<dbReference type="InterPro" id="IPR011032">
    <property type="entry name" value="GroES-like_sf"/>
</dbReference>
<dbReference type="SUPFAM" id="SSF51735">
    <property type="entry name" value="NAD(P)-binding Rossmann-fold domains"/>
    <property type="match status" value="1"/>
</dbReference>
<comment type="caution">
    <text evidence="5">The sequence shown here is derived from an EMBL/GenBank/DDBJ whole genome shotgun (WGS) entry which is preliminary data.</text>
</comment>
<sequence length="364" mass="38262">MIPATEGHAHHVPPGREGHAHHVPPGRPLPQHMRAVVASRPGGPEVLTMTRRALPQPARGEALVRVVAAGVNRADLMQRAGDYPGAAAVADLGLEVSGVVVAAGPDVADDLLGREVCALLPGGGYAEYVAVRAAHLAPVPAGVSTVDAGGLMEAAATVWSNLYMPGKPEPGSWLLVHGGASGIGATAVQLAAAHGVRVATTVGSPDKARFVEELGADLVIDHRRQDFADELRDRGIRPAVVLDIVGADYLQRNLRVLDRGGRLVVIGHQSGSKAPIDLEPLLRNNLTLTGSGLRMRPDHEKDQIIADLVRHVWPLYESGAIVPTTHAALPLERAAEAHRLLEQSHHRGKVLLLADPGLPPTPES</sequence>
<dbReference type="InterPro" id="IPR014189">
    <property type="entry name" value="Quinone_OxRdtase_PIG3"/>
</dbReference>
<keyword evidence="6" id="KW-1185">Reference proteome</keyword>
<proteinExistence type="predicted"/>
<evidence type="ECO:0000256" key="1">
    <source>
        <dbReference type="ARBA" id="ARBA00022857"/>
    </source>
</evidence>
<accession>A0ABP5PRG5</accession>
<name>A0ABP5PRG5_9ACTN</name>
<keyword evidence="1" id="KW-0521">NADP</keyword>
<dbReference type="SUPFAM" id="SSF50129">
    <property type="entry name" value="GroES-like"/>
    <property type="match status" value="1"/>
</dbReference>
<dbReference type="CDD" id="cd05276">
    <property type="entry name" value="p53_inducible_oxidoreductase"/>
    <property type="match status" value="1"/>
</dbReference>
<evidence type="ECO:0000259" key="4">
    <source>
        <dbReference type="SMART" id="SM00829"/>
    </source>
</evidence>
<dbReference type="RefSeq" id="WP_344491259.1">
    <property type="nucleotide sequence ID" value="NZ_BAAAQX010000039.1"/>
</dbReference>
<dbReference type="InterPro" id="IPR013149">
    <property type="entry name" value="ADH-like_C"/>
</dbReference>
<keyword evidence="2" id="KW-0560">Oxidoreductase</keyword>
<dbReference type="Pfam" id="PF08240">
    <property type="entry name" value="ADH_N"/>
    <property type="match status" value="1"/>
</dbReference>
<dbReference type="Proteomes" id="UP001499843">
    <property type="component" value="Unassembled WGS sequence"/>
</dbReference>
<dbReference type="InterPro" id="IPR020843">
    <property type="entry name" value="ER"/>
</dbReference>
<gene>
    <name evidence="5" type="ORF">GCM10009850_096570</name>
</gene>
<dbReference type="NCBIfam" id="TIGR02824">
    <property type="entry name" value="quinone_pig3"/>
    <property type="match status" value="1"/>
</dbReference>
<evidence type="ECO:0000256" key="3">
    <source>
        <dbReference type="SAM" id="MobiDB-lite"/>
    </source>
</evidence>
<organism evidence="5 6">
    <name type="scientific">Nonomuraea monospora</name>
    <dbReference type="NCBI Taxonomy" id="568818"/>
    <lineage>
        <taxon>Bacteria</taxon>
        <taxon>Bacillati</taxon>
        <taxon>Actinomycetota</taxon>
        <taxon>Actinomycetes</taxon>
        <taxon>Streptosporangiales</taxon>
        <taxon>Streptosporangiaceae</taxon>
        <taxon>Nonomuraea</taxon>
    </lineage>
</organism>
<dbReference type="EMBL" id="BAAAQX010000039">
    <property type="protein sequence ID" value="GAA2214192.1"/>
    <property type="molecule type" value="Genomic_DNA"/>
</dbReference>
<reference evidence="6" key="1">
    <citation type="journal article" date="2019" name="Int. J. Syst. Evol. Microbiol.">
        <title>The Global Catalogue of Microorganisms (GCM) 10K type strain sequencing project: providing services to taxonomists for standard genome sequencing and annotation.</title>
        <authorList>
            <consortium name="The Broad Institute Genomics Platform"/>
            <consortium name="The Broad Institute Genome Sequencing Center for Infectious Disease"/>
            <person name="Wu L."/>
            <person name="Ma J."/>
        </authorList>
    </citation>
    <scope>NUCLEOTIDE SEQUENCE [LARGE SCALE GENOMIC DNA]</scope>
    <source>
        <strain evidence="6">JCM 16114</strain>
    </source>
</reference>
<evidence type="ECO:0000313" key="6">
    <source>
        <dbReference type="Proteomes" id="UP001499843"/>
    </source>
</evidence>
<evidence type="ECO:0000313" key="5">
    <source>
        <dbReference type="EMBL" id="GAA2214192.1"/>
    </source>
</evidence>
<protein>
    <submittedName>
        <fullName evidence="5">NAD(P)H-quinone oxidoreductase</fullName>
    </submittedName>
</protein>
<dbReference type="Gene3D" id="3.40.50.720">
    <property type="entry name" value="NAD(P)-binding Rossmann-like Domain"/>
    <property type="match status" value="1"/>
</dbReference>
<dbReference type="InterPro" id="IPR036291">
    <property type="entry name" value="NAD(P)-bd_dom_sf"/>
</dbReference>
<feature type="domain" description="Enoyl reductase (ER)" evidence="4">
    <location>
        <begin position="42"/>
        <end position="352"/>
    </location>
</feature>
<dbReference type="Gene3D" id="3.90.180.10">
    <property type="entry name" value="Medium-chain alcohol dehydrogenases, catalytic domain"/>
    <property type="match status" value="1"/>
</dbReference>
<dbReference type="InterPro" id="IPR013154">
    <property type="entry name" value="ADH-like_N"/>
</dbReference>
<dbReference type="SMART" id="SM00829">
    <property type="entry name" value="PKS_ER"/>
    <property type="match status" value="1"/>
</dbReference>
<feature type="region of interest" description="Disordered" evidence="3">
    <location>
        <begin position="1"/>
        <end position="30"/>
    </location>
</feature>
<dbReference type="PANTHER" id="PTHR48106:SF8">
    <property type="entry name" value="OS02G0805600 PROTEIN"/>
    <property type="match status" value="1"/>
</dbReference>
<evidence type="ECO:0000256" key="2">
    <source>
        <dbReference type="ARBA" id="ARBA00023002"/>
    </source>
</evidence>